<dbReference type="PROSITE" id="PS01271">
    <property type="entry name" value="NA_SULFATE"/>
    <property type="match status" value="1"/>
</dbReference>
<dbReference type="GO" id="GO:0005886">
    <property type="term" value="C:plasma membrane"/>
    <property type="evidence" value="ECO:0000318"/>
    <property type="project" value="GO_Central"/>
</dbReference>
<evidence type="ECO:0000256" key="7">
    <source>
        <dbReference type="SAM" id="Phobius"/>
    </source>
</evidence>
<dbReference type="OrthoDB" id="6493944at2759"/>
<feature type="transmembrane region" description="Helical" evidence="7">
    <location>
        <begin position="130"/>
        <end position="163"/>
    </location>
</feature>
<dbReference type="PANTHER" id="PTHR10283:SF82">
    <property type="entry name" value="SOLUTE CARRIER FAMILY 13 MEMBER 2"/>
    <property type="match status" value="1"/>
</dbReference>
<dbReference type="GO" id="GO:0022857">
    <property type="term" value="F:transmembrane transporter activity"/>
    <property type="evidence" value="ECO:0000318"/>
    <property type="project" value="GO_Central"/>
</dbReference>
<dbReference type="HOGENOM" id="CLU_005170_9_1_1"/>
<evidence type="ECO:0000256" key="1">
    <source>
        <dbReference type="ARBA" id="ARBA00004141"/>
    </source>
</evidence>
<evidence type="ECO:0008006" key="11">
    <source>
        <dbReference type="Google" id="ProtNLM"/>
    </source>
</evidence>
<reference evidence="9" key="3">
    <citation type="submission" date="2015-06" db="UniProtKB">
        <authorList>
            <consortium name="EnsemblMetazoa"/>
        </authorList>
    </citation>
    <scope>IDENTIFICATION</scope>
</reference>
<dbReference type="EMBL" id="AMQM01007726">
    <property type="status" value="NOT_ANNOTATED_CDS"/>
    <property type="molecule type" value="Genomic_DNA"/>
</dbReference>
<dbReference type="RefSeq" id="XP_009029668.1">
    <property type="nucleotide sequence ID" value="XM_009031420.1"/>
</dbReference>
<comment type="subcellular location">
    <subcellularLocation>
        <location evidence="1">Membrane</location>
        <topology evidence="1">Multi-pass membrane protein</topology>
    </subcellularLocation>
</comment>
<dbReference type="EMBL" id="KB097661">
    <property type="protein sequence ID" value="ESN92179.1"/>
    <property type="molecule type" value="Genomic_DNA"/>
</dbReference>
<evidence type="ECO:0000313" key="10">
    <source>
        <dbReference type="Proteomes" id="UP000015101"/>
    </source>
</evidence>
<dbReference type="eggNOG" id="KOG1281">
    <property type="taxonomic scope" value="Eukaryota"/>
</dbReference>
<feature type="transmembrane region" description="Helical" evidence="7">
    <location>
        <begin position="93"/>
        <end position="110"/>
    </location>
</feature>
<dbReference type="OMA" id="AINTWAM"/>
<reference evidence="10" key="1">
    <citation type="submission" date="2012-12" db="EMBL/GenBank/DDBJ databases">
        <authorList>
            <person name="Hellsten U."/>
            <person name="Grimwood J."/>
            <person name="Chapman J.A."/>
            <person name="Shapiro H."/>
            <person name="Aerts A."/>
            <person name="Otillar R.P."/>
            <person name="Terry A.Y."/>
            <person name="Boore J.L."/>
            <person name="Simakov O."/>
            <person name="Marletaz F."/>
            <person name="Cho S.-J."/>
            <person name="Edsinger-Gonzales E."/>
            <person name="Havlak P."/>
            <person name="Kuo D.-H."/>
            <person name="Larsson T."/>
            <person name="Lv J."/>
            <person name="Arendt D."/>
            <person name="Savage R."/>
            <person name="Osoegawa K."/>
            <person name="de Jong P."/>
            <person name="Lindberg D.R."/>
            <person name="Seaver E.C."/>
            <person name="Weisblat D.A."/>
            <person name="Putnam N.H."/>
            <person name="Grigoriev I.V."/>
            <person name="Rokhsar D.S."/>
        </authorList>
    </citation>
    <scope>NUCLEOTIDE SEQUENCE</scope>
</reference>
<feature type="transmembrane region" description="Helical" evidence="7">
    <location>
        <begin position="265"/>
        <end position="289"/>
    </location>
</feature>
<dbReference type="GO" id="GO:0015141">
    <property type="term" value="F:succinate transmembrane transporter activity"/>
    <property type="evidence" value="ECO:0007669"/>
    <property type="project" value="UniProtKB-ARBA"/>
</dbReference>
<sequence length="614" mass="67888">MPQLRNRDVPIRWQLWKYRKNIVAILTPLLLSPVLIVHSTQVAKCAFAILVMAVYWMTEVIPMAVTALLPIVFMPWFGIMDSRDVCEHYLKDANMLFFGGLLVAVAVEKWNLHKRVALRVLMLVGSKPCWIMFGFMNVTAFLSMWLSNTATTAMMIPIAHAVLRELGEHRKRVREASYAVLPYNAAGLTTQGESMSEDRPDAPPKDRQFKNFGRALKLSIAYAANIGGTATLTGTGPNIVLKGQTDSLVCFPDCSGNAGINFSSWFVLALPNMFLALVLAWLWLLLLFLGPRNSFRPSSTKEEEANANIETAADVIRREYRRLGGISFAEVAVLLHFLVLAGLWLSREPEFVRGWGSLMPNDYVTDASVAITISVFLFIIPSSLPDFYEDSPTNQHHHQHKSSSSTALLDWSSVNKQMPWGVLLLLGGGFALADACKNSGLSGHIGEMLISFRDLPIFLISVILCLITITLTTFTSNVATATIFMPILAELAELVHVHPLYLMFPVTICASFAFILPVSTPPNAIVYAHGDIKIKDMVIAGIPLTVLCLVVLQLAVNTWGYSYFDLSTFPQWAYIKNSSTSLTSSVMSKDLVNLSTTTTTSTPPSLLQFNKSEV</sequence>
<feature type="transmembrane region" description="Helical" evidence="7">
    <location>
        <begin position="457"/>
        <end position="488"/>
    </location>
</feature>
<dbReference type="Proteomes" id="UP000015101">
    <property type="component" value="Unassembled WGS sequence"/>
</dbReference>
<evidence type="ECO:0000256" key="5">
    <source>
        <dbReference type="ARBA" id="ARBA00022989"/>
    </source>
</evidence>
<organism evidence="9 10">
    <name type="scientific">Helobdella robusta</name>
    <name type="common">Californian leech</name>
    <dbReference type="NCBI Taxonomy" id="6412"/>
    <lineage>
        <taxon>Eukaryota</taxon>
        <taxon>Metazoa</taxon>
        <taxon>Spiralia</taxon>
        <taxon>Lophotrochozoa</taxon>
        <taxon>Annelida</taxon>
        <taxon>Clitellata</taxon>
        <taxon>Hirudinea</taxon>
        <taxon>Rhynchobdellida</taxon>
        <taxon>Glossiphoniidae</taxon>
        <taxon>Helobdella</taxon>
    </lineage>
</organism>
<dbReference type="GO" id="GO:0055085">
    <property type="term" value="P:transmembrane transport"/>
    <property type="evidence" value="ECO:0000318"/>
    <property type="project" value="GO_Central"/>
</dbReference>
<feature type="transmembrane region" description="Helical" evidence="7">
    <location>
        <begin position="500"/>
        <end position="518"/>
    </location>
</feature>
<keyword evidence="3" id="KW-0813">Transport</keyword>
<dbReference type="PANTHER" id="PTHR10283">
    <property type="entry name" value="SOLUTE CARRIER FAMILY 13 MEMBER"/>
    <property type="match status" value="1"/>
</dbReference>
<protein>
    <recommendedName>
        <fullName evidence="11">Citrate transporter-like domain-containing protein</fullName>
    </recommendedName>
</protein>
<evidence type="ECO:0000256" key="3">
    <source>
        <dbReference type="ARBA" id="ARBA00022448"/>
    </source>
</evidence>
<keyword evidence="10" id="KW-1185">Reference proteome</keyword>
<dbReference type="Pfam" id="PF00939">
    <property type="entry name" value="Na_sulph_symp"/>
    <property type="match status" value="1"/>
</dbReference>
<dbReference type="EnsemblMetazoa" id="HelroT89773">
    <property type="protein sequence ID" value="HelroP89773"/>
    <property type="gene ID" value="HelroG89773"/>
</dbReference>
<evidence type="ECO:0000313" key="8">
    <source>
        <dbReference type="EMBL" id="ESN92179.1"/>
    </source>
</evidence>
<keyword evidence="6 7" id="KW-0472">Membrane</keyword>
<name>T1G7H3_HELRO</name>
<gene>
    <name evidence="9" type="primary">20217020</name>
    <name evidence="8" type="ORF">HELRODRAFT_89773</name>
</gene>
<accession>T1G7H3</accession>
<dbReference type="InParanoid" id="T1G7H3"/>
<feature type="transmembrane region" description="Helical" evidence="7">
    <location>
        <begin position="538"/>
        <end position="556"/>
    </location>
</feature>
<evidence type="ECO:0000256" key="6">
    <source>
        <dbReference type="ARBA" id="ARBA00023136"/>
    </source>
</evidence>
<evidence type="ECO:0000256" key="2">
    <source>
        <dbReference type="ARBA" id="ARBA00006772"/>
    </source>
</evidence>
<feature type="transmembrane region" description="Helical" evidence="7">
    <location>
        <begin position="326"/>
        <end position="346"/>
    </location>
</feature>
<dbReference type="InterPro" id="IPR031312">
    <property type="entry name" value="Na/sul_symport_CS"/>
</dbReference>
<dbReference type="CTD" id="20217020"/>
<dbReference type="AlphaFoldDB" id="T1G7H3"/>
<dbReference type="GeneID" id="20217020"/>
<feature type="transmembrane region" description="Helical" evidence="7">
    <location>
        <begin position="367"/>
        <end position="384"/>
    </location>
</feature>
<dbReference type="KEGG" id="hro:HELRODRAFT_89773"/>
<evidence type="ECO:0000256" key="4">
    <source>
        <dbReference type="ARBA" id="ARBA00022692"/>
    </source>
</evidence>
<feature type="transmembrane region" description="Helical" evidence="7">
    <location>
        <begin position="46"/>
        <end position="73"/>
    </location>
</feature>
<keyword evidence="5 7" id="KW-1133">Transmembrane helix</keyword>
<keyword evidence="4 7" id="KW-0812">Transmembrane</keyword>
<dbReference type="InterPro" id="IPR001898">
    <property type="entry name" value="SLC13A/DASS"/>
</dbReference>
<reference evidence="8 10" key="2">
    <citation type="journal article" date="2013" name="Nature">
        <title>Insights into bilaterian evolution from three spiralian genomes.</title>
        <authorList>
            <person name="Simakov O."/>
            <person name="Marletaz F."/>
            <person name="Cho S.J."/>
            <person name="Edsinger-Gonzales E."/>
            <person name="Havlak P."/>
            <person name="Hellsten U."/>
            <person name="Kuo D.H."/>
            <person name="Larsson T."/>
            <person name="Lv J."/>
            <person name="Arendt D."/>
            <person name="Savage R."/>
            <person name="Osoegawa K."/>
            <person name="de Jong P."/>
            <person name="Grimwood J."/>
            <person name="Chapman J.A."/>
            <person name="Shapiro H."/>
            <person name="Aerts A."/>
            <person name="Otillar R.P."/>
            <person name="Terry A.Y."/>
            <person name="Boore J.L."/>
            <person name="Grigoriev I.V."/>
            <person name="Lindberg D.R."/>
            <person name="Seaver E.C."/>
            <person name="Weisblat D.A."/>
            <person name="Putnam N.H."/>
            <person name="Rokhsar D.S."/>
        </authorList>
    </citation>
    <scope>NUCLEOTIDE SEQUENCE</scope>
</reference>
<dbReference type="FunCoup" id="T1G7H3">
    <property type="interactions" value="158"/>
</dbReference>
<evidence type="ECO:0000313" key="9">
    <source>
        <dbReference type="EnsemblMetazoa" id="HelroP89773"/>
    </source>
</evidence>
<proteinExistence type="inferred from homology"/>
<feature type="transmembrane region" description="Helical" evidence="7">
    <location>
        <begin position="21"/>
        <end position="40"/>
    </location>
</feature>
<comment type="similarity">
    <text evidence="2">Belongs to the SLC13A/DASS transporter (TC 2.A.47) family. NADC subfamily.</text>
</comment>